<dbReference type="CDD" id="cd00037">
    <property type="entry name" value="CLECT"/>
    <property type="match status" value="1"/>
</dbReference>
<dbReference type="SMART" id="SM00034">
    <property type="entry name" value="CLECT"/>
    <property type="match status" value="1"/>
</dbReference>
<evidence type="ECO:0000313" key="3">
    <source>
        <dbReference type="EMBL" id="RCN42048.1"/>
    </source>
</evidence>
<feature type="domain" description="C-type lectin" evidence="2">
    <location>
        <begin position="34"/>
        <end position="131"/>
    </location>
</feature>
<protein>
    <submittedName>
        <fullName evidence="3">Lectin C-type domain protein</fullName>
    </submittedName>
</protein>
<comment type="caution">
    <text evidence="3">The sequence shown here is derived from an EMBL/GenBank/DDBJ whole genome shotgun (WGS) entry which is preliminary data.</text>
</comment>
<dbReference type="Gene3D" id="3.10.100.10">
    <property type="entry name" value="Mannose-Binding Protein A, subunit A"/>
    <property type="match status" value="1"/>
</dbReference>
<dbReference type="STRING" id="29170.A0A368GEG8"/>
<dbReference type="InterPro" id="IPR050111">
    <property type="entry name" value="C-type_lectin/snaclec_domain"/>
</dbReference>
<dbReference type="OrthoDB" id="5877732at2759"/>
<evidence type="ECO:0000259" key="2">
    <source>
        <dbReference type="PROSITE" id="PS50041"/>
    </source>
</evidence>
<feature type="signal peptide" evidence="1">
    <location>
        <begin position="1"/>
        <end position="16"/>
    </location>
</feature>
<reference evidence="3 4" key="1">
    <citation type="submission" date="2014-10" db="EMBL/GenBank/DDBJ databases">
        <title>Draft genome of the hookworm Ancylostoma caninum.</title>
        <authorList>
            <person name="Mitreva M."/>
        </authorList>
    </citation>
    <scope>NUCLEOTIDE SEQUENCE [LARGE SCALE GENOMIC DNA]</scope>
    <source>
        <strain evidence="3 4">Baltimore</strain>
    </source>
</reference>
<dbReference type="PANTHER" id="PTHR22803">
    <property type="entry name" value="MANNOSE, PHOSPHOLIPASE, LECTIN RECEPTOR RELATED"/>
    <property type="match status" value="1"/>
</dbReference>
<dbReference type="Proteomes" id="UP000252519">
    <property type="component" value="Unassembled WGS sequence"/>
</dbReference>
<name>A0A368GEG8_ANCCA</name>
<sequence length="142" mass="16460">MFAIWIIFSAIRILYADYECLTEWVTFNVTGYQYKWDCAKPISLGGSKRANFYEAEGKCQEMNGHLVSIHSEEENDFVIDLIGHDIQYHTWIGLQRSENHSVWKWTDASEVNYLKWDTGEPDGRPGQKYDCGHVSFVDVAQV</sequence>
<dbReference type="AlphaFoldDB" id="A0A368GEG8"/>
<accession>A0A368GEG8</accession>
<dbReference type="InterPro" id="IPR016187">
    <property type="entry name" value="CTDL_fold"/>
</dbReference>
<feature type="chain" id="PRO_5016793945" evidence="1">
    <location>
        <begin position="17"/>
        <end position="142"/>
    </location>
</feature>
<dbReference type="PROSITE" id="PS50041">
    <property type="entry name" value="C_TYPE_LECTIN_2"/>
    <property type="match status" value="1"/>
</dbReference>
<dbReference type="EMBL" id="JOJR01000212">
    <property type="protein sequence ID" value="RCN42048.1"/>
    <property type="molecule type" value="Genomic_DNA"/>
</dbReference>
<evidence type="ECO:0000256" key="1">
    <source>
        <dbReference type="SAM" id="SignalP"/>
    </source>
</evidence>
<evidence type="ECO:0000313" key="4">
    <source>
        <dbReference type="Proteomes" id="UP000252519"/>
    </source>
</evidence>
<organism evidence="3 4">
    <name type="scientific">Ancylostoma caninum</name>
    <name type="common">Dog hookworm</name>
    <dbReference type="NCBI Taxonomy" id="29170"/>
    <lineage>
        <taxon>Eukaryota</taxon>
        <taxon>Metazoa</taxon>
        <taxon>Ecdysozoa</taxon>
        <taxon>Nematoda</taxon>
        <taxon>Chromadorea</taxon>
        <taxon>Rhabditida</taxon>
        <taxon>Rhabditina</taxon>
        <taxon>Rhabditomorpha</taxon>
        <taxon>Strongyloidea</taxon>
        <taxon>Ancylostomatidae</taxon>
        <taxon>Ancylostomatinae</taxon>
        <taxon>Ancylostoma</taxon>
    </lineage>
</organism>
<keyword evidence="1" id="KW-0732">Signal</keyword>
<proteinExistence type="predicted"/>
<dbReference type="Pfam" id="PF00059">
    <property type="entry name" value="Lectin_C"/>
    <property type="match status" value="1"/>
</dbReference>
<gene>
    <name evidence="3" type="ORF">ANCCAN_11972</name>
</gene>
<keyword evidence="4" id="KW-1185">Reference proteome</keyword>
<dbReference type="InterPro" id="IPR001304">
    <property type="entry name" value="C-type_lectin-like"/>
</dbReference>
<dbReference type="SUPFAM" id="SSF56436">
    <property type="entry name" value="C-type lectin-like"/>
    <property type="match status" value="1"/>
</dbReference>
<dbReference type="InterPro" id="IPR016186">
    <property type="entry name" value="C-type_lectin-like/link_sf"/>
</dbReference>